<feature type="compositionally biased region" description="Pro residues" evidence="1">
    <location>
        <begin position="960"/>
        <end position="971"/>
    </location>
</feature>
<feature type="compositionally biased region" description="Low complexity" evidence="1">
    <location>
        <begin position="972"/>
        <end position="986"/>
    </location>
</feature>
<evidence type="ECO:0000313" key="2">
    <source>
        <dbReference type="EMBL" id="ETV71108.1"/>
    </source>
</evidence>
<dbReference type="GeneID" id="20815504"/>
<name>W4FWT9_APHAT</name>
<feature type="compositionally biased region" description="Basic residues" evidence="1">
    <location>
        <begin position="990"/>
        <end position="999"/>
    </location>
</feature>
<protein>
    <submittedName>
        <fullName evidence="2">Uncharacterized protein</fullName>
    </submittedName>
</protein>
<dbReference type="OrthoDB" id="10563006at2759"/>
<evidence type="ECO:0000256" key="1">
    <source>
        <dbReference type="SAM" id="MobiDB-lite"/>
    </source>
</evidence>
<dbReference type="RefSeq" id="XP_009839354.1">
    <property type="nucleotide sequence ID" value="XM_009841052.1"/>
</dbReference>
<feature type="region of interest" description="Disordered" evidence="1">
    <location>
        <begin position="943"/>
        <end position="1065"/>
    </location>
</feature>
<proteinExistence type="predicted"/>
<feature type="region of interest" description="Disordered" evidence="1">
    <location>
        <begin position="1"/>
        <end position="35"/>
    </location>
</feature>
<feature type="compositionally biased region" description="Polar residues" evidence="1">
    <location>
        <begin position="1001"/>
        <end position="1030"/>
    </location>
</feature>
<sequence length="1597" mass="187221">MVLRETETRSLQGHRPKKKAQSMLQVHHGPPPITREDTIARIHPPSGPSDAIISLPKRGPVLRHSFRQWRHFTVASRATKVAVHSFDCRLVQRSFFQWHEVTRRRRENNLRCMDMETWHLQRRLRVWHRWQAQRMRLRSWYTNRPMLLRPRCMLRGILLAWRRHSKTRCSRHRGMCILVNLAHAFLNRRVFTLLAHHAWIQRHRRQHIIAPTFHRWNIFAKRQADMRQYAAECAASMAQLRCAIAVNKWIMHIKRYRELHRLTTMATLHRQAVWFLRWRQSRQIARATGRLCHVQNHVRLRRILGHWTRHRRLAHVISATLHRLHAQVTKVYLKAWRQRTDVQLERSAIVITLEDWRVQRCVAQWNALAKAQRHRRVLRAVAASFHAHKLVQNALRRLEAAAHIQCVRMRRGVDFYTRLLGRRTLTALRHVTRHRRMHRELVARALQMHRGNVHRRHWQVWMDYVHRRRRRNEWLARAESFVERKRLTTGLHWLWVRRQLDKASRVKLRQALVWRHRHVLQCHWRTWRAVVRVTVDHRHAVNWFWTHRRRMPLLRRWFRGWQQFRHCVQAQDSADALLRSTRLTQTWGHWVHVVATTHASRRLHFRRRHRTVRRTFRWWNAWTRVHQLRQVQTQAAAKVAITHVQRRQFQTWRDGVARRRFILQRGIVITNTHASQLVGRAYAIWRLRFVQHQLAQTHFAATWSRHLRGILMTWRAVADGRKRLAAMLWSRRHRRQLAVCVLVFAAWRRTHLRRRQNALARWIRWQRRCRPMWRRWLGVYKLQLLFRRWGAYARDCRSTLRVTGRHLRLFREGQAGARQISTFRRWCVYVDAIAVRRHEYMATKRQCLIHVQAAVRQRRLADMYALYRHFHAFCNRVAQPQRMADWFCLHRVGLRCLKAWWRAVLMQKQTQLLRATQIKMAKQPQRTTTTSSSYTARQREIQAMSAKLKSQSSQVTPPSRKYPPLQPPPSPTTKTAKRSTAASLSSGLPHKPRSPRHSQKTSEPSSSGRPLELTHTTLRTNGTSAMTTRTAKVKLHKDMRKDSKISPIATASTDQPTTKVPVLSGDDSIEVASPPSSPIDWNGANTVASMTGARSNGDNPNDMFESLDAMCPTEPCDEVQPNAPYETHTYDRQLSYSCTNLDNSIPDSWTESPPHQAQIEALECSPHTMESTFRSESPPPVQSRPVPNDNPTAPDLVSLACDDSHHWADDFIGTPEAASPVNLAPVDSPPPVSPCVPPPVVTWNECISDVFHHYLTFPPIDGLPVAGQRAVRLFDCVRMLGWMYNDFSFHESKRILVRALLHPPNSSPSHNITLDLATFCRYLDLVAQHRSALQVDTFTKTQSSRFHDLDCTYDAMPALATCRHLKRLLMIKTPVALLSNFTTPPTMLVVHVLRLIEQHRKLLRSFFMAPCLKRIGTTGGGTMLRHAVVTKDEFVSIAKSCHIFPMFFTRRELSSSFDLSSSVAEGLTFPEFIECLFRCSARFFSLRRHHDGGETQEVADKFEALVMAMDGHGSVLQKHSIVDPAAQLERLDRVQKGAQLARPTRLRPKAAAAPPYVYQPSPLDAVYRPPPRVEVPIMEKALRNAQLKFLRGKYPAI</sequence>
<reference evidence="2" key="1">
    <citation type="submission" date="2013-12" db="EMBL/GenBank/DDBJ databases">
        <title>The Genome Sequence of Aphanomyces astaci APO3.</title>
        <authorList>
            <consortium name="The Broad Institute Genomics Platform"/>
            <person name="Russ C."/>
            <person name="Tyler B."/>
            <person name="van West P."/>
            <person name="Dieguez-Uribeondo J."/>
            <person name="Young S.K."/>
            <person name="Zeng Q."/>
            <person name="Gargeya S."/>
            <person name="Fitzgerald M."/>
            <person name="Abouelleil A."/>
            <person name="Alvarado L."/>
            <person name="Chapman S.B."/>
            <person name="Gainer-Dewar J."/>
            <person name="Goldberg J."/>
            <person name="Griggs A."/>
            <person name="Gujja S."/>
            <person name="Hansen M."/>
            <person name="Howarth C."/>
            <person name="Imamovic A."/>
            <person name="Ireland A."/>
            <person name="Larimer J."/>
            <person name="McCowan C."/>
            <person name="Murphy C."/>
            <person name="Pearson M."/>
            <person name="Poon T.W."/>
            <person name="Priest M."/>
            <person name="Roberts A."/>
            <person name="Saif S."/>
            <person name="Shea T."/>
            <person name="Sykes S."/>
            <person name="Wortman J."/>
            <person name="Nusbaum C."/>
            <person name="Birren B."/>
        </authorList>
    </citation>
    <scope>NUCLEOTIDE SEQUENCE [LARGE SCALE GENOMIC DNA]</scope>
    <source>
        <strain evidence="2">APO3</strain>
    </source>
</reference>
<accession>W4FWT9</accession>
<gene>
    <name evidence="2" type="ORF">H257_13508</name>
</gene>
<dbReference type="VEuPathDB" id="FungiDB:H257_13508"/>
<feature type="compositionally biased region" description="Polar residues" evidence="1">
    <location>
        <begin position="1049"/>
        <end position="1058"/>
    </location>
</feature>
<dbReference type="EMBL" id="KI913162">
    <property type="protein sequence ID" value="ETV71108.1"/>
    <property type="molecule type" value="Genomic_DNA"/>
</dbReference>
<organism evidence="2">
    <name type="scientific">Aphanomyces astaci</name>
    <name type="common">Crayfish plague agent</name>
    <dbReference type="NCBI Taxonomy" id="112090"/>
    <lineage>
        <taxon>Eukaryota</taxon>
        <taxon>Sar</taxon>
        <taxon>Stramenopiles</taxon>
        <taxon>Oomycota</taxon>
        <taxon>Saprolegniomycetes</taxon>
        <taxon>Saprolegniales</taxon>
        <taxon>Verrucalvaceae</taxon>
        <taxon>Aphanomyces</taxon>
    </lineage>
</organism>
<feature type="region of interest" description="Disordered" evidence="1">
    <location>
        <begin position="1167"/>
        <end position="1190"/>
    </location>
</feature>